<dbReference type="AlphaFoldDB" id="A0AAW1QAL0"/>
<evidence type="ECO:0000313" key="4">
    <source>
        <dbReference type="Proteomes" id="UP001438707"/>
    </source>
</evidence>
<dbReference type="EMBL" id="JALJOS010000072">
    <property type="protein sequence ID" value="KAK9817384.1"/>
    <property type="molecule type" value="Genomic_DNA"/>
</dbReference>
<keyword evidence="4" id="KW-1185">Reference proteome</keyword>
<dbReference type="Pfam" id="PF24818">
    <property type="entry name" value="PH_TRF2_HOY1"/>
    <property type="match status" value="1"/>
</dbReference>
<feature type="region of interest" description="Disordered" evidence="1">
    <location>
        <begin position="478"/>
        <end position="562"/>
    </location>
</feature>
<feature type="region of interest" description="Disordered" evidence="1">
    <location>
        <begin position="588"/>
        <end position="622"/>
    </location>
</feature>
<feature type="domain" description="TRF2/HOY1 PH-like" evidence="2">
    <location>
        <begin position="130"/>
        <end position="239"/>
    </location>
</feature>
<evidence type="ECO:0000313" key="3">
    <source>
        <dbReference type="EMBL" id="KAK9817384.1"/>
    </source>
</evidence>
<feature type="compositionally biased region" description="Low complexity" evidence="1">
    <location>
        <begin position="541"/>
        <end position="560"/>
    </location>
</feature>
<dbReference type="InterPro" id="IPR057939">
    <property type="entry name" value="TRF2_HOY1_PH"/>
</dbReference>
<proteinExistence type="predicted"/>
<feature type="region of interest" description="Disordered" evidence="1">
    <location>
        <begin position="1"/>
        <end position="44"/>
    </location>
</feature>
<organism evidence="3 4">
    <name type="scientific">Apatococcus lobatus</name>
    <dbReference type="NCBI Taxonomy" id="904363"/>
    <lineage>
        <taxon>Eukaryota</taxon>
        <taxon>Viridiplantae</taxon>
        <taxon>Chlorophyta</taxon>
        <taxon>core chlorophytes</taxon>
        <taxon>Trebouxiophyceae</taxon>
        <taxon>Chlorellales</taxon>
        <taxon>Chlorellaceae</taxon>
        <taxon>Apatococcus</taxon>
    </lineage>
</organism>
<feature type="region of interest" description="Disordered" evidence="1">
    <location>
        <begin position="642"/>
        <end position="672"/>
    </location>
</feature>
<dbReference type="PANTHER" id="PTHR33494:SF1">
    <property type="entry name" value="C2H2-TYPE DOMAIN-CONTAINING PROTEIN-RELATED"/>
    <property type="match status" value="1"/>
</dbReference>
<dbReference type="PANTHER" id="PTHR33494">
    <property type="entry name" value="OS02G0793800 PROTEIN"/>
    <property type="match status" value="1"/>
</dbReference>
<name>A0AAW1QAL0_9CHLO</name>
<comment type="caution">
    <text evidence="3">The sequence shown here is derived from an EMBL/GenBank/DDBJ whole genome shotgun (WGS) entry which is preliminary data.</text>
</comment>
<feature type="region of interest" description="Disordered" evidence="1">
    <location>
        <begin position="261"/>
        <end position="284"/>
    </location>
</feature>
<gene>
    <name evidence="3" type="ORF">WJX74_003020</name>
</gene>
<feature type="compositionally biased region" description="Polar residues" evidence="1">
    <location>
        <begin position="23"/>
        <end position="40"/>
    </location>
</feature>
<protein>
    <recommendedName>
        <fullName evidence="2">TRF2/HOY1 PH-like domain-containing protein</fullName>
    </recommendedName>
</protein>
<accession>A0AAW1QAL0</accession>
<feature type="compositionally biased region" description="Polar residues" evidence="1">
    <location>
        <begin position="486"/>
        <end position="495"/>
    </location>
</feature>
<feature type="compositionally biased region" description="Basic and acidic residues" evidence="1">
    <location>
        <begin position="529"/>
        <end position="538"/>
    </location>
</feature>
<dbReference type="Proteomes" id="UP001438707">
    <property type="component" value="Unassembled WGS sequence"/>
</dbReference>
<evidence type="ECO:0000259" key="2">
    <source>
        <dbReference type="Pfam" id="PF24818"/>
    </source>
</evidence>
<sequence>MKGSFQPTRPGFSGASNAGLRGSASTAVRRSQDRGSSTSRHLTHVVKAAAQQREEYGPIGLELDKDADMVQWLQQQLTHQQGPLRHSSVGTTSRPVRKGWRVEPLAASTPPQPAGQLQVHGPLLKAKTLPMVQLAVGGWKRGSKFEGDLVLKCYFTKKKLCWEILDGNLTYKCEMRWPEIQYLRSSQKEDVEVLELDVRQPPSFFEELDPQPKKRAVWKACQDFTGGQVSMGKRQHFYFLPGKLDMILPDFFALNQHLKHDHERVETPHPGPSEPERDCGEQQQLATKSIQMAYTEQQFLQMLSLGEYAYPSQGLPAELTGNFPSSSQSASSNFYPIHAASVSDQEQTSSLAASAEPMLEEHLGFLGPVLFCVTAPKLLVYDSNRRADLRVRRDWAKTRAWPGWEDALSVGQLEGLDTAAGRLTRSSARVRQPLLDLQQMAEGHGADTFHASEKPIYEKWGIASQAVVPRYFLRDHFRSPTKAGTGPTTVRSVSEASPVGDLPMFDAKEKEPEPGATPMPRPHGSILRDLPEAPRKACTESPDALGSGSSLLPSGVKSPLAQSCPVRVTRRTTRYRPRLRARARRVLDLHANGNGQGADQGAVQERRQTRASLGRENGPPAILSGHVRKAEDQAVHSPMDIAQGPRKARRCTDSQAGVSDGEKGGAPPGPALTGVSPKWDAAKAEAALANLSISSGGWAGRTRRSMCHA</sequence>
<reference evidence="3 4" key="1">
    <citation type="journal article" date="2024" name="Nat. Commun.">
        <title>Phylogenomics reveals the evolutionary origins of lichenization in chlorophyte algae.</title>
        <authorList>
            <person name="Puginier C."/>
            <person name="Libourel C."/>
            <person name="Otte J."/>
            <person name="Skaloud P."/>
            <person name="Haon M."/>
            <person name="Grisel S."/>
            <person name="Petersen M."/>
            <person name="Berrin J.G."/>
            <person name="Delaux P.M."/>
            <person name="Dal Grande F."/>
            <person name="Keller J."/>
        </authorList>
    </citation>
    <scope>NUCLEOTIDE SEQUENCE [LARGE SCALE GENOMIC DNA]</scope>
    <source>
        <strain evidence="3 4">SAG 2145</strain>
    </source>
</reference>
<feature type="compositionally biased region" description="Low complexity" evidence="1">
    <location>
        <begin position="591"/>
        <end position="602"/>
    </location>
</feature>
<evidence type="ECO:0000256" key="1">
    <source>
        <dbReference type="SAM" id="MobiDB-lite"/>
    </source>
</evidence>